<gene>
    <name evidence="3" type="ordered locus">Kfla_3529</name>
</gene>
<dbReference type="eggNOG" id="ENOG5032RQ6">
    <property type="taxonomic scope" value="Bacteria"/>
</dbReference>
<reference evidence="3 4" key="2">
    <citation type="journal article" date="2010" name="Stand. Genomic Sci.">
        <title>Complete genome sequence of Kribbella flavida type strain (IFO 14399).</title>
        <authorList>
            <person name="Pukall R."/>
            <person name="Lapidus A."/>
            <person name="Glavina Del Rio T."/>
            <person name="Copeland A."/>
            <person name="Tice H."/>
            <person name="Cheng J.-F."/>
            <person name="Lucas S."/>
            <person name="Chen F."/>
            <person name="Nolan M."/>
            <person name="LaButti K."/>
            <person name="Pati A."/>
            <person name="Ivanova N."/>
            <person name="Mavrommatis K."/>
            <person name="Mikhailova N."/>
            <person name="Pitluck S."/>
            <person name="Bruce D."/>
            <person name="Goodwin L."/>
            <person name="Land M."/>
            <person name="Hauser L."/>
            <person name="Chang Y.-J."/>
            <person name="Jeffries C.D."/>
            <person name="Chen A."/>
            <person name="Palaniappan K."/>
            <person name="Chain P."/>
            <person name="Rohde M."/>
            <person name="Goeker M."/>
            <person name="Bristow J."/>
            <person name="Eisen J.A."/>
            <person name="Markowitz V."/>
            <person name="Hugenholtz P."/>
            <person name="Kyrpides N.C."/>
            <person name="Klenk H.-P."/>
            <person name="Brettin T."/>
        </authorList>
    </citation>
    <scope>NUCLEOTIDE SEQUENCE [LARGE SCALE GENOMIC DNA]</scope>
    <source>
        <strain evidence="4">DSM 17836 / JCM 10339 / NBRC 14399</strain>
    </source>
</reference>
<keyword evidence="2" id="KW-0812">Transmembrane</keyword>
<protein>
    <recommendedName>
        <fullName evidence="5">Toxin-antitoxin system, toxin component</fullName>
    </recommendedName>
</protein>
<feature type="compositionally biased region" description="Low complexity" evidence="1">
    <location>
        <begin position="36"/>
        <end position="71"/>
    </location>
</feature>
<evidence type="ECO:0000313" key="4">
    <source>
        <dbReference type="Proteomes" id="UP000007967"/>
    </source>
</evidence>
<name>D2PM07_KRIFD</name>
<feature type="compositionally biased region" description="Low complexity" evidence="1">
    <location>
        <begin position="78"/>
        <end position="96"/>
    </location>
</feature>
<dbReference type="Proteomes" id="UP000007967">
    <property type="component" value="Chromosome"/>
</dbReference>
<keyword evidence="2" id="KW-1133">Transmembrane helix</keyword>
<dbReference type="RefSeq" id="WP_012921143.1">
    <property type="nucleotide sequence ID" value="NC_013729.1"/>
</dbReference>
<sequence length="306" mass="32588">MTTTPPQPPQSPYQPGGYGRPQDQVGQAPYPQYTEQPGQPLYGQPQQSQPQYGQPQAPYEQAPPFGQPQAGHPGGPQYGQPQYGQPQYGAQQFGQPGPMPHGPQPGAVQCRFCGAFPAAQATVRGHVGLLVVMRFLKLEGPFCRTCGIATVREMTSKSMWQGWWGIGSAIVNPFIMLSNIGPWKTFKDLPEPAPGAPGRPMNLGKPLFQRPAVLGLLVPVMLIAVIVIANLDRASSAEAGACVQNKGTISNPNVKVVDCGSAEAEFKVLGKVSSSNSAQCEQYPGYTVAYTESRGSSGYTLCLGSK</sequence>
<dbReference type="STRING" id="479435.Kfla_3529"/>
<feature type="transmembrane region" description="Helical" evidence="2">
    <location>
        <begin position="212"/>
        <end position="231"/>
    </location>
</feature>
<dbReference type="HOGENOM" id="CLU_079029_0_0_11"/>
<organism evidence="3 4">
    <name type="scientific">Kribbella flavida (strain DSM 17836 / JCM 10339 / NBRC 14399)</name>
    <dbReference type="NCBI Taxonomy" id="479435"/>
    <lineage>
        <taxon>Bacteria</taxon>
        <taxon>Bacillati</taxon>
        <taxon>Actinomycetota</taxon>
        <taxon>Actinomycetes</taxon>
        <taxon>Propionibacteriales</taxon>
        <taxon>Kribbellaceae</taxon>
        <taxon>Kribbella</taxon>
    </lineage>
</organism>
<proteinExistence type="predicted"/>
<dbReference type="OrthoDB" id="3298677at2"/>
<feature type="compositionally biased region" description="Pro residues" evidence="1">
    <location>
        <begin position="1"/>
        <end position="12"/>
    </location>
</feature>
<feature type="region of interest" description="Disordered" evidence="1">
    <location>
        <begin position="1"/>
        <end position="103"/>
    </location>
</feature>
<evidence type="ECO:0008006" key="5">
    <source>
        <dbReference type="Google" id="ProtNLM"/>
    </source>
</evidence>
<keyword evidence="4" id="KW-1185">Reference proteome</keyword>
<reference evidence="4" key="1">
    <citation type="submission" date="2009-09" db="EMBL/GenBank/DDBJ databases">
        <title>The complete genome of Kribbella flavida DSM 17836.</title>
        <authorList>
            <consortium name="US DOE Joint Genome Institute (JGI-PGF)"/>
            <person name="Lucas S."/>
            <person name="Copeland A."/>
            <person name="Lapidus A."/>
            <person name="Glavina del Rio T."/>
            <person name="Dalin E."/>
            <person name="Tice H."/>
            <person name="Bruce D."/>
            <person name="Goodwin L."/>
            <person name="Pitluck S."/>
            <person name="Kyrpides N."/>
            <person name="Mavromatis K."/>
            <person name="Ivanova N."/>
            <person name="Saunders E."/>
            <person name="Brettin T."/>
            <person name="Detter J.C."/>
            <person name="Han C."/>
            <person name="Larimer F."/>
            <person name="Land M."/>
            <person name="Hauser L."/>
            <person name="Markowitz V."/>
            <person name="Cheng J.-F."/>
            <person name="Hugenholtz P."/>
            <person name="Woyke T."/>
            <person name="Wu D."/>
            <person name="Pukall R."/>
            <person name="Klenk H.-P."/>
            <person name="Eisen J.A."/>
        </authorList>
    </citation>
    <scope>NUCLEOTIDE SEQUENCE [LARGE SCALE GENOMIC DNA]</scope>
    <source>
        <strain evidence="4">DSM 17836 / JCM 10339 / NBRC 14399</strain>
    </source>
</reference>
<accession>D2PM07</accession>
<dbReference type="KEGG" id="kfl:Kfla_3529"/>
<evidence type="ECO:0000313" key="3">
    <source>
        <dbReference type="EMBL" id="ADB32587.1"/>
    </source>
</evidence>
<evidence type="ECO:0000256" key="2">
    <source>
        <dbReference type="SAM" id="Phobius"/>
    </source>
</evidence>
<keyword evidence="2" id="KW-0472">Membrane</keyword>
<dbReference type="EMBL" id="CP001736">
    <property type="protein sequence ID" value="ADB32587.1"/>
    <property type="molecule type" value="Genomic_DNA"/>
</dbReference>
<dbReference type="AlphaFoldDB" id="D2PM07"/>
<evidence type="ECO:0000256" key="1">
    <source>
        <dbReference type="SAM" id="MobiDB-lite"/>
    </source>
</evidence>
<feature type="transmembrane region" description="Helical" evidence="2">
    <location>
        <begin position="162"/>
        <end position="181"/>
    </location>
</feature>